<organism evidence="2 4">
    <name type="scientific">Venturia inaequalis</name>
    <name type="common">Apple scab fungus</name>
    <dbReference type="NCBI Taxonomy" id="5025"/>
    <lineage>
        <taxon>Eukaryota</taxon>
        <taxon>Fungi</taxon>
        <taxon>Dikarya</taxon>
        <taxon>Ascomycota</taxon>
        <taxon>Pezizomycotina</taxon>
        <taxon>Dothideomycetes</taxon>
        <taxon>Pleosporomycetidae</taxon>
        <taxon>Venturiales</taxon>
        <taxon>Venturiaceae</taxon>
        <taxon>Venturia</taxon>
    </lineage>
</organism>
<evidence type="ECO:0000313" key="2">
    <source>
        <dbReference type="EMBL" id="KAE9969638.1"/>
    </source>
</evidence>
<dbReference type="InterPro" id="IPR016142">
    <property type="entry name" value="Citrate_synth-like_lrg_a-sub"/>
</dbReference>
<dbReference type="PRINTS" id="PR00143">
    <property type="entry name" value="CITRTSNTHASE"/>
</dbReference>
<keyword evidence="5" id="KW-1185">Reference proteome</keyword>
<evidence type="ECO:0000313" key="3">
    <source>
        <dbReference type="EMBL" id="KAE9974396.1"/>
    </source>
</evidence>
<comment type="similarity">
    <text evidence="1">Belongs to the citrate synthase family.</text>
</comment>
<dbReference type="GO" id="GO:0046912">
    <property type="term" value="F:acyltransferase activity, acyl groups converted into alkyl on transfer"/>
    <property type="evidence" value="ECO:0007669"/>
    <property type="project" value="InterPro"/>
</dbReference>
<dbReference type="Proteomes" id="UP000490939">
    <property type="component" value="Unassembled WGS sequence"/>
</dbReference>
<dbReference type="Pfam" id="PF00285">
    <property type="entry name" value="Citrate_synt"/>
    <property type="match status" value="1"/>
</dbReference>
<dbReference type="EMBL" id="WNWR01000561">
    <property type="protein sequence ID" value="KAE9974396.1"/>
    <property type="molecule type" value="Genomic_DNA"/>
</dbReference>
<evidence type="ECO:0000256" key="1">
    <source>
        <dbReference type="RuleBase" id="RU000441"/>
    </source>
</evidence>
<evidence type="ECO:0000313" key="5">
    <source>
        <dbReference type="Proteomes" id="UP000490939"/>
    </source>
</evidence>
<dbReference type="Gene3D" id="1.10.580.10">
    <property type="entry name" value="Citrate Synthase, domain 1"/>
    <property type="match status" value="1"/>
</dbReference>
<reference evidence="2 4" key="1">
    <citation type="submission" date="2018-12" db="EMBL/GenBank/DDBJ databases">
        <title>Venturia inaequalis Genome Resource.</title>
        <authorList>
            <person name="Lichtner F.J."/>
        </authorList>
    </citation>
    <scope>NUCLEOTIDE SEQUENCE [LARGE SCALE GENOMIC DNA]</scope>
    <source>
        <strain evidence="2 4">120213</strain>
        <strain evidence="3 5">DMI_063113</strain>
    </source>
</reference>
<name>A0A8H3YRU5_VENIN</name>
<dbReference type="AlphaFoldDB" id="A0A8H3YRU5"/>
<protein>
    <recommendedName>
        <fullName evidence="1">Citrate synthase</fullName>
    </recommendedName>
</protein>
<dbReference type="Proteomes" id="UP000447873">
    <property type="component" value="Unassembled WGS sequence"/>
</dbReference>
<dbReference type="InterPro" id="IPR002020">
    <property type="entry name" value="Citrate_synthase"/>
</dbReference>
<evidence type="ECO:0000313" key="4">
    <source>
        <dbReference type="Proteomes" id="UP000447873"/>
    </source>
</evidence>
<dbReference type="PANTHER" id="PTHR42871">
    <property type="entry name" value="CITRATE SYNTHASE"/>
    <property type="match status" value="1"/>
</dbReference>
<dbReference type="EMBL" id="WNWS01000360">
    <property type="protein sequence ID" value="KAE9969638.1"/>
    <property type="molecule type" value="Genomic_DNA"/>
</dbReference>
<dbReference type="InterPro" id="IPR036969">
    <property type="entry name" value="Citrate_synthase_sf"/>
</dbReference>
<dbReference type="SUPFAM" id="SSF48256">
    <property type="entry name" value="Citrate synthase"/>
    <property type="match status" value="1"/>
</dbReference>
<comment type="caution">
    <text evidence="2">The sequence shown here is derived from an EMBL/GenBank/DDBJ whole genome shotgun (WGS) entry which is preliminary data.</text>
</comment>
<dbReference type="InterPro" id="IPR016143">
    <property type="entry name" value="Citrate_synth-like_sm_a-sub"/>
</dbReference>
<keyword evidence="1" id="KW-0808">Transferase</keyword>
<dbReference type="Gene3D" id="1.10.230.10">
    <property type="entry name" value="Cytochrome P450-Terp, domain 2"/>
    <property type="match status" value="1"/>
</dbReference>
<accession>A0A8H3YRU5</accession>
<proteinExistence type="inferred from homology"/>
<dbReference type="PANTHER" id="PTHR42871:SF1">
    <property type="entry name" value="CITRATE SYNTHASE"/>
    <property type="match status" value="1"/>
</dbReference>
<gene>
    <name evidence="3" type="ORF">EG327_008794</name>
    <name evidence="2" type="ORF">EG328_006781</name>
</gene>
<sequence>MATTEKFETIVFSTPSYSTPSYNLINSERQLAASNINQNLAPDVRDSGVLVHTLADTVIASDSARFHFDIAAVKFDFAFLSASLLSAFAKACSFVDRIICEYGGNDQPDNDEGELIVKDSRSGSTYNVPIRRGSVDAMQFRQMVTTSKFSNMLGRPVKGQLKVLDVGYQNTACAESDITFVDGENGRILFRGYNILDLHRDHCFDDVAYLLMWGTLPREHQRAQFREEFARLANPPQSVIDIINGFSRDSPAYLMLTAGLSAWAAAVPEQVPVHVGETLYLKNPEKADISMKQGFASFAAIVALIYCHQHGHAFTPAEGHRSVPENVLVMMKFVDKSTGKPAPAMVHDLDKLLILYADHEMTASTAALLHTGSVGADALTSLISSVATGWGPLHAGAIDLVYKKLEEIGSVENVEPFIDKVRNKEQRLMGVGHRLYKTQDPRGKLLRDRLLQLSLTATTIPLLAVALEIERVVSVDEYFVTRKLCINADLYGSLVFTALGFENEIITAVAGIGRCAGGVAHWKEAANKDPKIWRPTQLYTGPMTAGQDDVD</sequence>